<dbReference type="Proteomes" id="UP001165121">
    <property type="component" value="Unassembled WGS sequence"/>
</dbReference>
<protein>
    <submittedName>
        <fullName evidence="1">Unnamed protein product</fullName>
    </submittedName>
</protein>
<dbReference type="Gene3D" id="1.10.510.10">
    <property type="entry name" value="Transferase(Phosphotransferase) domain 1"/>
    <property type="match status" value="1"/>
</dbReference>
<name>A0A9W7DAQ5_9STRA</name>
<dbReference type="OrthoDB" id="89553at2759"/>
<reference evidence="1" key="1">
    <citation type="submission" date="2023-04" db="EMBL/GenBank/DDBJ databases">
        <title>Phytophthora fragariaefolia NBRC 109709.</title>
        <authorList>
            <person name="Ichikawa N."/>
            <person name="Sato H."/>
            <person name="Tonouchi N."/>
        </authorList>
    </citation>
    <scope>NUCLEOTIDE SEQUENCE</scope>
    <source>
        <strain evidence="1">NBRC 109709</strain>
    </source>
</reference>
<comment type="caution">
    <text evidence="1">The sequence shown here is derived from an EMBL/GenBank/DDBJ whole genome shotgun (WGS) entry which is preliminary data.</text>
</comment>
<dbReference type="AlphaFoldDB" id="A0A9W7DAQ5"/>
<proteinExistence type="predicted"/>
<dbReference type="EMBL" id="BSXT01006022">
    <property type="protein sequence ID" value="GMF61743.1"/>
    <property type="molecule type" value="Genomic_DNA"/>
</dbReference>
<evidence type="ECO:0000313" key="2">
    <source>
        <dbReference type="Proteomes" id="UP001165121"/>
    </source>
</evidence>
<keyword evidence="2" id="KW-1185">Reference proteome</keyword>
<accession>A0A9W7DAQ5</accession>
<sequence length="191" mass="21772">MGKIDNPIVKRHVSNGKLPDRPECTDDQWELVRRMCSWNPKKRIKISTVVDELGRLAKTTTNTTTPAELVTDTTYVESVAFARHLLTQLQETENQHSSVAVLYGSLWDQFELVHQQILEADGDAACCNVFQSLVSEAKVKTSTLTSMKGDMISLTEVTMRSYGLQRRLKKLCEAYFLQCPVEQNHHFLEIR</sequence>
<evidence type="ECO:0000313" key="1">
    <source>
        <dbReference type="EMBL" id="GMF61743.1"/>
    </source>
</evidence>
<organism evidence="1 2">
    <name type="scientific">Phytophthora fragariaefolia</name>
    <dbReference type="NCBI Taxonomy" id="1490495"/>
    <lineage>
        <taxon>Eukaryota</taxon>
        <taxon>Sar</taxon>
        <taxon>Stramenopiles</taxon>
        <taxon>Oomycota</taxon>
        <taxon>Peronosporomycetes</taxon>
        <taxon>Peronosporales</taxon>
        <taxon>Peronosporaceae</taxon>
        <taxon>Phytophthora</taxon>
    </lineage>
</organism>
<gene>
    <name evidence="1" type="ORF">Pfra01_002687000</name>
</gene>